<proteinExistence type="inferred from homology"/>
<dbReference type="InterPro" id="IPR013833">
    <property type="entry name" value="Cyt_c_oxidase_su3_a-hlx"/>
</dbReference>
<dbReference type="GO" id="GO:0016020">
    <property type="term" value="C:membrane"/>
    <property type="evidence" value="ECO:0007669"/>
    <property type="project" value="UniProtKB-SubCell"/>
</dbReference>
<comment type="similarity">
    <text evidence="2 8">Belongs to the cytochrome c oxidase subunit 3 family.</text>
</comment>
<evidence type="ECO:0000313" key="12">
    <source>
        <dbReference type="Proteomes" id="UP000613177"/>
    </source>
</evidence>
<evidence type="ECO:0000256" key="1">
    <source>
        <dbReference type="ARBA" id="ARBA00004141"/>
    </source>
</evidence>
<feature type="transmembrane region" description="Helical" evidence="9">
    <location>
        <begin position="85"/>
        <end position="108"/>
    </location>
</feature>
<keyword evidence="7 9" id="KW-0472">Membrane</keyword>
<feature type="transmembrane region" description="Helical" evidence="9">
    <location>
        <begin position="20"/>
        <end position="42"/>
    </location>
</feature>
<comment type="subcellular location">
    <subcellularLocation>
        <location evidence="1">Membrane</location>
        <topology evidence="1">Multi-pass membrane protein</topology>
    </subcellularLocation>
</comment>
<feature type="domain" description="Heme-copper oxidase subunit III family profile" evidence="10">
    <location>
        <begin position="8"/>
        <end position="204"/>
    </location>
</feature>
<keyword evidence="4 8" id="KW-0812">Transmembrane</keyword>
<evidence type="ECO:0000256" key="6">
    <source>
        <dbReference type="ARBA" id="ARBA00022989"/>
    </source>
</evidence>
<dbReference type="InterPro" id="IPR035973">
    <property type="entry name" value="Cyt_c_oxidase_su3-like_sf"/>
</dbReference>
<evidence type="ECO:0000256" key="4">
    <source>
        <dbReference type="ARBA" id="ARBA00022692"/>
    </source>
</evidence>
<evidence type="ECO:0000256" key="5">
    <source>
        <dbReference type="ARBA" id="ARBA00022967"/>
    </source>
</evidence>
<keyword evidence="12" id="KW-1185">Reference proteome</keyword>
<evidence type="ECO:0000313" key="11">
    <source>
        <dbReference type="EMBL" id="KAG2228761.1"/>
    </source>
</evidence>
<reference evidence="11" key="1">
    <citation type="submission" date="2021-01" db="EMBL/GenBank/DDBJ databases">
        <title>Metabolic potential, ecology and presence of endohyphal bacteria is reflected in genomic diversity of Mucoromycotina.</title>
        <authorList>
            <person name="Muszewska A."/>
            <person name="Okrasinska A."/>
            <person name="Steczkiewicz K."/>
            <person name="Drgas O."/>
            <person name="Orlowska M."/>
            <person name="Perlinska-Lenart U."/>
            <person name="Aleksandrzak-Piekarczyk T."/>
            <person name="Szatraj K."/>
            <person name="Zielenkiewicz U."/>
            <person name="Pilsyk S."/>
            <person name="Malc E."/>
            <person name="Mieczkowski P."/>
            <person name="Kruszewska J.S."/>
            <person name="Biernat P."/>
            <person name="Pawlowska J."/>
        </authorList>
    </citation>
    <scope>NUCLEOTIDE SEQUENCE</scope>
    <source>
        <strain evidence="11">WA0000018081</strain>
    </source>
</reference>
<comment type="caution">
    <text evidence="11">The sequence shown here is derived from an EMBL/GenBank/DDBJ whole genome shotgun (WGS) entry which is preliminary data.</text>
</comment>
<feature type="transmembrane region" description="Helical" evidence="9">
    <location>
        <begin position="133"/>
        <end position="153"/>
    </location>
</feature>
<comment type="function">
    <text evidence="8">Component of the cytochrome c oxidase, the last enzyme in the mitochondrial electron transport chain which drives oxidative phosphorylation. The respiratory chain contains 3 multisubunit complexes succinate dehydrogenase (complex II, CII), ubiquinol-cytochrome c oxidoreductase (cytochrome b-c1 complex, complex III, CIII) and cytochrome c oxidase (complex IV, CIV), that cooperate to transfer electrons derived from NADH and succinate to molecular oxygen, creating an electrochemical gradient over the inner membrane that drives transmembrane transport and the ATP synthase. Cytochrome c oxidase is the component of the respiratory chain that catalyzes the reduction of oxygen to water. Electrons originating from reduced cytochrome c in the intermembrane space (IMS) are transferred via the dinuclear copper A center (CU(A)) of subunit 2 and heme A of subunit 1 to the active site in subunit 1, a binuclear center (BNC) formed by heme A3 and copper B (CU(B)). The BNC reduces molecular oxygen to 2 water molecules using 4 electrons from cytochrome c in the IMS and 4 protons from the mitochondrial matrix.</text>
</comment>
<dbReference type="GO" id="GO:0004129">
    <property type="term" value="F:cytochrome-c oxidase activity"/>
    <property type="evidence" value="ECO:0007669"/>
    <property type="project" value="InterPro"/>
</dbReference>
<dbReference type="PANTHER" id="PTHR11403">
    <property type="entry name" value="CYTOCHROME C OXIDASE SUBUNIT III"/>
    <property type="match status" value="1"/>
</dbReference>
<evidence type="ECO:0000256" key="3">
    <source>
        <dbReference type="ARBA" id="ARBA00015944"/>
    </source>
</evidence>
<organism evidence="11 12">
    <name type="scientific">Thamnidium elegans</name>
    <dbReference type="NCBI Taxonomy" id="101142"/>
    <lineage>
        <taxon>Eukaryota</taxon>
        <taxon>Fungi</taxon>
        <taxon>Fungi incertae sedis</taxon>
        <taxon>Mucoromycota</taxon>
        <taxon>Mucoromycotina</taxon>
        <taxon>Mucoromycetes</taxon>
        <taxon>Mucorales</taxon>
        <taxon>Mucorineae</taxon>
        <taxon>Mucoraceae</taxon>
        <taxon>Thamnidium</taxon>
    </lineage>
</organism>
<gene>
    <name evidence="11" type="ORF">INT48_007544</name>
</gene>
<keyword evidence="8" id="KW-0496">Mitochondrion</keyword>
<evidence type="ECO:0000256" key="2">
    <source>
        <dbReference type="ARBA" id="ARBA00010581"/>
    </source>
</evidence>
<dbReference type="CDD" id="cd01665">
    <property type="entry name" value="Cyt_c_Oxidase_III"/>
    <property type="match status" value="1"/>
</dbReference>
<evidence type="ECO:0000256" key="8">
    <source>
        <dbReference type="RuleBase" id="RU003375"/>
    </source>
</evidence>
<dbReference type="Proteomes" id="UP000613177">
    <property type="component" value="Unassembled WGS sequence"/>
</dbReference>
<dbReference type="InterPro" id="IPR000298">
    <property type="entry name" value="Cyt_c_oxidase-like_su3"/>
</dbReference>
<dbReference type="InterPro" id="IPR024791">
    <property type="entry name" value="Cyt_c/ubiquinol_Oxase_su3"/>
</dbReference>
<feature type="transmembrane region" description="Helical" evidence="9">
    <location>
        <begin position="165"/>
        <end position="184"/>
    </location>
</feature>
<name>A0A8H7SGP8_9FUNG</name>
<dbReference type="GO" id="GO:0006123">
    <property type="term" value="P:mitochondrial electron transport, cytochrome c to oxygen"/>
    <property type="evidence" value="ECO:0007669"/>
    <property type="project" value="TreeGrafter"/>
</dbReference>
<feature type="transmembrane region" description="Helical" evidence="9">
    <location>
        <begin position="223"/>
        <end position="243"/>
    </location>
</feature>
<dbReference type="Gene3D" id="1.10.287.70">
    <property type="match status" value="1"/>
</dbReference>
<dbReference type="EMBL" id="JAEPRE010000363">
    <property type="protein sequence ID" value="KAG2228761.1"/>
    <property type="molecule type" value="Genomic_DNA"/>
</dbReference>
<evidence type="ECO:0000256" key="7">
    <source>
        <dbReference type="ARBA" id="ARBA00023136"/>
    </source>
</evidence>
<dbReference type="PANTHER" id="PTHR11403:SF7">
    <property type="entry name" value="CYTOCHROME C OXIDASE SUBUNIT 3"/>
    <property type="match status" value="1"/>
</dbReference>
<feature type="transmembrane region" description="Helical" evidence="9">
    <location>
        <begin position="48"/>
        <end position="64"/>
    </location>
</feature>
<keyword evidence="6 9" id="KW-1133">Transmembrane helix</keyword>
<dbReference type="InterPro" id="IPR033945">
    <property type="entry name" value="Cyt_c_oxase_su3_dom"/>
</dbReference>
<keyword evidence="5" id="KW-1278">Translocase</keyword>
<dbReference type="AlphaFoldDB" id="A0A8H7SGP8"/>
<dbReference type="PROSITE" id="PS50253">
    <property type="entry name" value="COX3"/>
    <property type="match status" value="1"/>
</dbReference>
<dbReference type="SUPFAM" id="SSF81452">
    <property type="entry name" value="Cytochrome c oxidase subunit III-like"/>
    <property type="match status" value="1"/>
</dbReference>
<dbReference type="GO" id="GO:0005739">
    <property type="term" value="C:mitochondrion"/>
    <property type="evidence" value="ECO:0007669"/>
    <property type="project" value="TreeGrafter"/>
</dbReference>
<dbReference type="Pfam" id="PF00510">
    <property type="entry name" value="COX3"/>
    <property type="match status" value="1"/>
</dbReference>
<evidence type="ECO:0000259" key="10">
    <source>
        <dbReference type="PROSITE" id="PS50253"/>
    </source>
</evidence>
<sequence length="329" mass="37042">MTSIKFYQSFSAHLVQHSPWPILVSFSLFNLAIGTVLTMHGYSHSSTTFDLGLAVTVGSILLWTRDIVIEGSFLGDHTKQVQEGLIIGFILFIISEVFAFISVFWAYFHSALSPAVELGSTWPPVGIIPLDTFSLPLFNTIILLSSGAFVTYGHHAIFSGKRLDSIIGLFLTVALALIFTYFQAFEYIHAGFSMSDSVFGTVFFANKLTIKLQKNTILDLKQVFYIGTLLIFLSAIPPIIGLLGQIKEFKQKENHVNSIDPKKLEKYQHDYHVISNQSELLEGYVKEILKNPLVPNKVKEEMIRGLFETRKYLKEEAALLKDRVKYSDC</sequence>
<accession>A0A8H7SGP8</accession>
<dbReference type="Gene3D" id="1.20.120.80">
    <property type="entry name" value="Cytochrome c oxidase, subunit III, four-helix bundle"/>
    <property type="match status" value="1"/>
</dbReference>
<protein>
    <recommendedName>
        <fullName evidence="3 8">Cytochrome c oxidase subunit 3</fullName>
    </recommendedName>
</protein>
<evidence type="ECO:0000256" key="9">
    <source>
        <dbReference type="SAM" id="Phobius"/>
    </source>
</evidence>